<proteinExistence type="predicted"/>
<protein>
    <submittedName>
        <fullName evidence="4">Nek5 protein</fullName>
    </submittedName>
</protein>
<comment type="caution">
    <text evidence="4">The sequence shown here is derived from an EMBL/GenBank/DDBJ whole genome shotgun (WGS) entry which is preliminary data.</text>
</comment>
<keyword evidence="2" id="KW-0808">Transferase</keyword>
<evidence type="ECO:0000256" key="2">
    <source>
        <dbReference type="ARBA" id="ARBA00022679"/>
    </source>
</evidence>
<dbReference type="GO" id="GO:0032259">
    <property type="term" value="P:methylation"/>
    <property type="evidence" value="ECO:0007669"/>
    <property type="project" value="UniProtKB-KW"/>
</dbReference>
<dbReference type="SUPFAM" id="SSF53335">
    <property type="entry name" value="S-adenosyl-L-methionine-dependent methyltransferases"/>
    <property type="match status" value="1"/>
</dbReference>
<dbReference type="OrthoDB" id="412570at2759"/>
<feature type="non-terminal residue" evidence="4">
    <location>
        <position position="1"/>
    </location>
</feature>
<gene>
    <name evidence="4" type="primary">Nek5</name>
    <name evidence="4" type="ORF">SNEC2469_LOCUS24040</name>
</gene>
<feature type="region of interest" description="Disordered" evidence="3">
    <location>
        <begin position="1"/>
        <end position="35"/>
    </location>
</feature>
<keyword evidence="1" id="KW-0489">Methyltransferase</keyword>
<dbReference type="Proteomes" id="UP000601435">
    <property type="component" value="Unassembled WGS sequence"/>
</dbReference>
<dbReference type="Gene3D" id="3.40.50.150">
    <property type="entry name" value="Vaccinia Virus protein VP39"/>
    <property type="match status" value="1"/>
</dbReference>
<dbReference type="InterPro" id="IPR029063">
    <property type="entry name" value="SAM-dependent_MTases_sf"/>
</dbReference>
<evidence type="ECO:0000313" key="4">
    <source>
        <dbReference type="EMBL" id="CAE7811412.1"/>
    </source>
</evidence>
<evidence type="ECO:0000256" key="1">
    <source>
        <dbReference type="ARBA" id="ARBA00022603"/>
    </source>
</evidence>
<dbReference type="AlphaFoldDB" id="A0A812Z583"/>
<dbReference type="InterPro" id="IPR001525">
    <property type="entry name" value="C5_MeTfrase"/>
</dbReference>
<dbReference type="GO" id="GO:0008168">
    <property type="term" value="F:methyltransferase activity"/>
    <property type="evidence" value="ECO:0007669"/>
    <property type="project" value="UniProtKB-KW"/>
</dbReference>
<reference evidence="4" key="1">
    <citation type="submission" date="2021-02" db="EMBL/GenBank/DDBJ databases">
        <authorList>
            <person name="Dougan E. K."/>
            <person name="Rhodes N."/>
            <person name="Thang M."/>
            <person name="Chan C."/>
        </authorList>
    </citation>
    <scope>NUCLEOTIDE SEQUENCE</scope>
</reference>
<dbReference type="EMBL" id="CAJNJA010045687">
    <property type="protein sequence ID" value="CAE7811412.1"/>
    <property type="molecule type" value="Genomic_DNA"/>
</dbReference>
<keyword evidence="5" id="KW-1185">Reference proteome</keyword>
<organism evidence="4 5">
    <name type="scientific">Symbiodinium necroappetens</name>
    <dbReference type="NCBI Taxonomy" id="1628268"/>
    <lineage>
        <taxon>Eukaryota</taxon>
        <taxon>Sar</taxon>
        <taxon>Alveolata</taxon>
        <taxon>Dinophyceae</taxon>
        <taxon>Suessiales</taxon>
        <taxon>Symbiodiniaceae</taxon>
        <taxon>Symbiodinium</taxon>
    </lineage>
</organism>
<sequence length="847" mass="93127">MPKAPKKRPAAAVPDKADEKMKKPRQLESLATQTGMVSPEKTVELLCQAAGLVRTEKQEQLKWASAFDGSNMPGYTFGLLRVPAKHTFGSEKAAAPAYFTLANFSMLDADGHLYEDRCWKWDVQSCINGKGFCIAHGKACGMPSSHPDLVVCGFPCKSNSIMHKERFQEDALAEHKQSQMSFNSALQLLAKTTPKYFLLENVLGAAKSSAKASAGSAEIKETPKDHGEYDLPEHYERRMGEVLRQYSIACVELTSAPMAENRPRLWWLGSRDEGFRASDWKKAVEDLHAQACGLQRQSMHPYFHASQGGRGKDVEGPPLHETEALYSKYFSEQVNKAIQANRLPKDAKAMDRRERPSARHSHLAAQNPYTQAVADCLHMALPYMYHEQDVNLDENERNCRPVVADLSQNSARARTSASGWWGTLTTSSRLYDFVSGKVLDAAQHLALLGFDISKLNLGTLTDKDSRQFSFTVMLTTRGHAKSTCEATSKVQEICDLAGNGMSLGQTTKVFIPLLKHMGYFKTAPSKSPVFNGSAGFGALSGPIRILFAVLDDKSGASFDKRCTVIWLTGGGILSPACLKGWELRPSADIWAMEFEAEECDAQARTLYKKNFPKVMLARDFGSNDFGSKEILISGKCPEKKENLEWLLEACDKYMAKCSAKIVLVLASPRPPKELEGSRWTSGSHEVSWSAFSSFEASTFVTLYCKGNGRDAATGDKLAKALAAEMESCLRSGSEKCRDKQLQEPMLDLPTPAADAERTPAITRQLQIQAAAAKLKDSMANDNSKFRYIDASRKALKVCLAIPLPTKRSILLSASPGMDAKVGRVSLLDAMGYGSTCVNLALQPNSRK</sequence>
<name>A0A812Z583_9DINO</name>
<dbReference type="Pfam" id="PF00145">
    <property type="entry name" value="DNA_methylase"/>
    <property type="match status" value="1"/>
</dbReference>
<evidence type="ECO:0000256" key="3">
    <source>
        <dbReference type="SAM" id="MobiDB-lite"/>
    </source>
</evidence>
<accession>A0A812Z583</accession>
<evidence type="ECO:0000313" key="5">
    <source>
        <dbReference type="Proteomes" id="UP000601435"/>
    </source>
</evidence>